<gene>
    <name evidence="1" type="ORF">S12H4_61850</name>
</gene>
<sequence>MKNIQQMKQEMREDHERLQAEADFDSLFDPVDSVECVDSVDS</sequence>
<dbReference type="EMBL" id="BARW01041219">
    <property type="protein sequence ID" value="GAJ23193.1"/>
    <property type="molecule type" value="Genomic_DNA"/>
</dbReference>
<evidence type="ECO:0000313" key="1">
    <source>
        <dbReference type="EMBL" id="GAJ23193.1"/>
    </source>
</evidence>
<comment type="caution">
    <text evidence="1">The sequence shown here is derived from an EMBL/GenBank/DDBJ whole genome shotgun (WGS) entry which is preliminary data.</text>
</comment>
<organism evidence="1">
    <name type="scientific">marine sediment metagenome</name>
    <dbReference type="NCBI Taxonomy" id="412755"/>
    <lineage>
        <taxon>unclassified sequences</taxon>
        <taxon>metagenomes</taxon>
        <taxon>ecological metagenomes</taxon>
    </lineage>
</organism>
<proteinExistence type="predicted"/>
<dbReference type="AlphaFoldDB" id="X1V0C0"/>
<protein>
    <submittedName>
        <fullName evidence="1">Uncharacterized protein</fullName>
    </submittedName>
</protein>
<reference evidence="1" key="1">
    <citation type="journal article" date="2014" name="Front. Microbiol.">
        <title>High frequency of phylogenetically diverse reductive dehalogenase-homologous genes in deep subseafloor sedimentary metagenomes.</title>
        <authorList>
            <person name="Kawai M."/>
            <person name="Futagami T."/>
            <person name="Toyoda A."/>
            <person name="Takaki Y."/>
            <person name="Nishi S."/>
            <person name="Hori S."/>
            <person name="Arai W."/>
            <person name="Tsubouchi T."/>
            <person name="Morono Y."/>
            <person name="Uchiyama I."/>
            <person name="Ito T."/>
            <person name="Fujiyama A."/>
            <person name="Inagaki F."/>
            <person name="Takami H."/>
        </authorList>
    </citation>
    <scope>NUCLEOTIDE SEQUENCE</scope>
    <source>
        <strain evidence="1">Expedition CK06-06</strain>
    </source>
</reference>
<accession>X1V0C0</accession>
<name>X1V0C0_9ZZZZ</name>